<accession>A0ACB7ZDU7</accession>
<keyword evidence="2" id="KW-1185">Reference proteome</keyword>
<dbReference type="EMBL" id="CM037162">
    <property type="protein sequence ID" value="KAH7864144.1"/>
    <property type="molecule type" value="Genomic_DNA"/>
</dbReference>
<gene>
    <name evidence="1" type="ORF">Vadar_026306</name>
</gene>
<protein>
    <submittedName>
        <fullName evidence="1">Uncharacterized protein</fullName>
    </submittedName>
</protein>
<sequence length="227" mass="24818">MTRQIVLESPAQVNRMQPLLGEKKTSASGKEERRRVGEVAGGTAAECAAVCCCCPCAVMDLLLLAVYKVPTGLCKKAWKKKQRQMMKKKKAALLQQQQQQTTASTSSSSLSKAGTGSSFNDSEIGKSDADERKGEGSTVDFETEMWDRFYGAGFWRSTSQREGERAQAERLGLVEALRRRQGGAFMSTYPQVEPSDEALRRRQGRAFVSAHPQAKSSPLGRAFSGSP</sequence>
<comment type="caution">
    <text evidence="1">The sequence shown here is derived from an EMBL/GenBank/DDBJ whole genome shotgun (WGS) entry which is preliminary data.</text>
</comment>
<name>A0ACB7ZDU7_9ERIC</name>
<reference evidence="1 2" key="1">
    <citation type="journal article" date="2021" name="Hortic Res">
        <title>High-quality reference genome and annotation aids understanding of berry development for evergreen blueberry (Vaccinium darrowii).</title>
        <authorList>
            <person name="Yu J."/>
            <person name="Hulse-Kemp A.M."/>
            <person name="Babiker E."/>
            <person name="Staton M."/>
        </authorList>
    </citation>
    <scope>NUCLEOTIDE SEQUENCE [LARGE SCALE GENOMIC DNA]</scope>
    <source>
        <strain evidence="2">cv. NJ 8807/NJ 8810</strain>
        <tissue evidence="1">Young leaf</tissue>
    </source>
</reference>
<evidence type="ECO:0000313" key="2">
    <source>
        <dbReference type="Proteomes" id="UP000828048"/>
    </source>
</evidence>
<organism evidence="1 2">
    <name type="scientific">Vaccinium darrowii</name>
    <dbReference type="NCBI Taxonomy" id="229202"/>
    <lineage>
        <taxon>Eukaryota</taxon>
        <taxon>Viridiplantae</taxon>
        <taxon>Streptophyta</taxon>
        <taxon>Embryophyta</taxon>
        <taxon>Tracheophyta</taxon>
        <taxon>Spermatophyta</taxon>
        <taxon>Magnoliopsida</taxon>
        <taxon>eudicotyledons</taxon>
        <taxon>Gunneridae</taxon>
        <taxon>Pentapetalae</taxon>
        <taxon>asterids</taxon>
        <taxon>Ericales</taxon>
        <taxon>Ericaceae</taxon>
        <taxon>Vaccinioideae</taxon>
        <taxon>Vaccinieae</taxon>
        <taxon>Vaccinium</taxon>
    </lineage>
</organism>
<proteinExistence type="predicted"/>
<dbReference type="Proteomes" id="UP000828048">
    <property type="component" value="Chromosome 12"/>
</dbReference>
<evidence type="ECO:0000313" key="1">
    <source>
        <dbReference type="EMBL" id="KAH7864144.1"/>
    </source>
</evidence>